<comment type="caution">
    <text evidence="1">The sequence shown here is derived from an EMBL/GenBank/DDBJ whole genome shotgun (WGS) entry which is preliminary data.</text>
</comment>
<dbReference type="EMBL" id="QTSX02005154">
    <property type="protein sequence ID" value="KAJ9060638.1"/>
    <property type="molecule type" value="Genomic_DNA"/>
</dbReference>
<dbReference type="Proteomes" id="UP001165960">
    <property type="component" value="Unassembled WGS sequence"/>
</dbReference>
<protein>
    <submittedName>
        <fullName evidence="1">Uncharacterized protein</fullName>
    </submittedName>
</protein>
<name>A0ACC2SEA5_9FUNG</name>
<keyword evidence="2" id="KW-1185">Reference proteome</keyword>
<sequence>MDLVSKVKLFQPLYLRYNQLLQMVSSSAFQEFHYAFSEGILHFMIQVWVPEGTIRVGYQGKNKMVGIIKCQFNWKGITTYAACHEYHFDSNIKHKPNPRIKLWSQEI</sequence>
<accession>A0ACC2SEA5</accession>
<organism evidence="1 2">
    <name type="scientific">Entomophthora muscae</name>
    <dbReference type="NCBI Taxonomy" id="34485"/>
    <lineage>
        <taxon>Eukaryota</taxon>
        <taxon>Fungi</taxon>
        <taxon>Fungi incertae sedis</taxon>
        <taxon>Zoopagomycota</taxon>
        <taxon>Entomophthoromycotina</taxon>
        <taxon>Entomophthoromycetes</taxon>
        <taxon>Entomophthorales</taxon>
        <taxon>Entomophthoraceae</taxon>
        <taxon>Entomophthora</taxon>
    </lineage>
</organism>
<evidence type="ECO:0000313" key="2">
    <source>
        <dbReference type="Proteomes" id="UP001165960"/>
    </source>
</evidence>
<proteinExistence type="predicted"/>
<evidence type="ECO:0000313" key="1">
    <source>
        <dbReference type="EMBL" id="KAJ9060638.1"/>
    </source>
</evidence>
<reference evidence="1" key="1">
    <citation type="submission" date="2022-04" db="EMBL/GenBank/DDBJ databases">
        <title>Genome of the entomopathogenic fungus Entomophthora muscae.</title>
        <authorList>
            <person name="Elya C."/>
            <person name="Lovett B.R."/>
            <person name="Lee E."/>
            <person name="Macias A.M."/>
            <person name="Hajek A.E."/>
            <person name="De Bivort B.L."/>
            <person name="Kasson M.T."/>
            <person name="De Fine Licht H.H."/>
            <person name="Stajich J.E."/>
        </authorList>
    </citation>
    <scope>NUCLEOTIDE SEQUENCE</scope>
    <source>
        <strain evidence="1">Berkeley</strain>
    </source>
</reference>
<gene>
    <name evidence="1" type="ORF">DSO57_1028688</name>
</gene>